<keyword evidence="2" id="KW-1185">Reference proteome</keyword>
<sequence>MRGIIVRTQYLGTCIAIMSLWGATECLAQASSDQRAACTPDVWRLCASEIPNVPGITACLRRERVNLSPGCRAVLTESERGPRPVASNERRF</sequence>
<evidence type="ECO:0000313" key="2">
    <source>
        <dbReference type="Proteomes" id="UP001055167"/>
    </source>
</evidence>
<accession>A0ABQ4QWP4</accession>
<gene>
    <name evidence="1" type="ORF">OPKNFCMD_1723</name>
</gene>
<name>A0ABQ4QWP4_9HYPH</name>
<dbReference type="Proteomes" id="UP001055167">
    <property type="component" value="Unassembled WGS sequence"/>
</dbReference>
<dbReference type="EMBL" id="BPQH01000004">
    <property type="protein sequence ID" value="GJD48997.1"/>
    <property type="molecule type" value="Genomic_DNA"/>
</dbReference>
<organism evidence="1 2">
    <name type="scientific">Methylobacterium crusticola</name>
    <dbReference type="NCBI Taxonomy" id="1697972"/>
    <lineage>
        <taxon>Bacteria</taxon>
        <taxon>Pseudomonadati</taxon>
        <taxon>Pseudomonadota</taxon>
        <taxon>Alphaproteobacteria</taxon>
        <taxon>Hyphomicrobiales</taxon>
        <taxon>Methylobacteriaceae</taxon>
        <taxon>Methylobacterium</taxon>
    </lineage>
</organism>
<evidence type="ECO:0000313" key="1">
    <source>
        <dbReference type="EMBL" id="GJD48997.1"/>
    </source>
</evidence>
<reference evidence="1" key="2">
    <citation type="submission" date="2021-08" db="EMBL/GenBank/DDBJ databases">
        <authorList>
            <person name="Tani A."/>
            <person name="Ola A."/>
            <person name="Ogura Y."/>
            <person name="Katsura K."/>
            <person name="Hayashi T."/>
        </authorList>
    </citation>
    <scope>NUCLEOTIDE SEQUENCE</scope>
    <source>
        <strain evidence="1">KCTC 52305</strain>
    </source>
</reference>
<comment type="caution">
    <text evidence="1">The sequence shown here is derived from an EMBL/GenBank/DDBJ whole genome shotgun (WGS) entry which is preliminary data.</text>
</comment>
<reference evidence="1" key="1">
    <citation type="journal article" date="2021" name="Front. Microbiol.">
        <title>Comprehensive Comparative Genomics and Phenotyping of Methylobacterium Species.</title>
        <authorList>
            <person name="Alessa O."/>
            <person name="Ogura Y."/>
            <person name="Fujitani Y."/>
            <person name="Takami H."/>
            <person name="Hayashi T."/>
            <person name="Sahin N."/>
            <person name="Tani A."/>
        </authorList>
    </citation>
    <scope>NUCLEOTIDE SEQUENCE</scope>
    <source>
        <strain evidence="1">KCTC 52305</strain>
    </source>
</reference>
<proteinExistence type="predicted"/>
<protein>
    <submittedName>
        <fullName evidence="1">Uncharacterized protein</fullName>
    </submittedName>
</protein>